<organism evidence="3 4">
    <name type="scientific">Rhizoctonia solani</name>
    <dbReference type="NCBI Taxonomy" id="456999"/>
    <lineage>
        <taxon>Eukaryota</taxon>
        <taxon>Fungi</taxon>
        <taxon>Dikarya</taxon>
        <taxon>Basidiomycota</taxon>
        <taxon>Agaricomycotina</taxon>
        <taxon>Agaricomycetes</taxon>
        <taxon>Cantharellales</taxon>
        <taxon>Ceratobasidiaceae</taxon>
        <taxon>Rhizoctonia</taxon>
    </lineage>
</organism>
<feature type="signal peptide" evidence="2">
    <location>
        <begin position="1"/>
        <end position="19"/>
    </location>
</feature>
<name>A0A0K6GG61_9AGAM</name>
<evidence type="ECO:0000313" key="4">
    <source>
        <dbReference type="Proteomes" id="UP000044841"/>
    </source>
</evidence>
<feature type="chain" id="PRO_5005503289" description="Cell wall glycosyl hydrolase YteR" evidence="2">
    <location>
        <begin position="20"/>
        <end position="388"/>
    </location>
</feature>
<keyword evidence="4" id="KW-1185">Reference proteome</keyword>
<dbReference type="Pfam" id="PF07470">
    <property type="entry name" value="Glyco_hydro_88"/>
    <property type="match status" value="1"/>
</dbReference>
<dbReference type="EMBL" id="CYGV01001844">
    <property type="protein sequence ID" value="CUA77597.1"/>
    <property type="molecule type" value="Genomic_DNA"/>
</dbReference>
<dbReference type="InterPro" id="IPR010905">
    <property type="entry name" value="Glyco_hydro_88"/>
</dbReference>
<dbReference type="InterPro" id="IPR052043">
    <property type="entry name" value="PolySaccharide_Degr_Enz"/>
</dbReference>
<evidence type="ECO:0000256" key="2">
    <source>
        <dbReference type="SAM" id="SignalP"/>
    </source>
</evidence>
<dbReference type="GO" id="GO:0005975">
    <property type="term" value="P:carbohydrate metabolic process"/>
    <property type="evidence" value="ECO:0007669"/>
    <property type="project" value="InterPro"/>
</dbReference>
<dbReference type="InterPro" id="IPR008928">
    <property type="entry name" value="6-hairpin_glycosidase_sf"/>
</dbReference>
<dbReference type="AlphaFoldDB" id="A0A0K6GG61"/>
<dbReference type="Gene3D" id="1.50.10.10">
    <property type="match status" value="1"/>
</dbReference>
<reference evidence="3 4" key="1">
    <citation type="submission" date="2015-07" db="EMBL/GenBank/DDBJ databases">
        <authorList>
            <person name="Noorani M."/>
        </authorList>
    </citation>
    <scope>NUCLEOTIDE SEQUENCE [LARGE SCALE GENOMIC DNA]</scope>
    <source>
        <strain evidence="3">BBA 69670</strain>
    </source>
</reference>
<gene>
    <name evidence="3" type="ORF">RSOLAG22IIIB_02614</name>
</gene>
<dbReference type="Proteomes" id="UP000044841">
    <property type="component" value="Unassembled WGS sequence"/>
</dbReference>
<dbReference type="PANTHER" id="PTHR33886">
    <property type="entry name" value="UNSATURATED RHAMNOGALACTURONAN HYDROLASE (EUROFUNG)"/>
    <property type="match status" value="1"/>
</dbReference>
<evidence type="ECO:0000313" key="3">
    <source>
        <dbReference type="EMBL" id="CUA77597.1"/>
    </source>
</evidence>
<evidence type="ECO:0000256" key="1">
    <source>
        <dbReference type="ARBA" id="ARBA00022801"/>
    </source>
</evidence>
<dbReference type="GO" id="GO:0016787">
    <property type="term" value="F:hydrolase activity"/>
    <property type="evidence" value="ECO:0007669"/>
    <property type="project" value="UniProtKB-KW"/>
</dbReference>
<dbReference type="PANTHER" id="PTHR33886:SF9">
    <property type="entry name" value="UNSATURATED RHAMNOGALACTURONAN HYDROLASE (EUROFUNG)"/>
    <property type="match status" value="1"/>
</dbReference>
<evidence type="ECO:0008006" key="5">
    <source>
        <dbReference type="Google" id="ProtNLM"/>
    </source>
</evidence>
<dbReference type="SUPFAM" id="SSF48208">
    <property type="entry name" value="Six-hairpin glycosidases"/>
    <property type="match status" value="1"/>
</dbReference>
<accession>A0A0K6GG61</accession>
<dbReference type="InterPro" id="IPR012341">
    <property type="entry name" value="6hp_glycosidase-like_sf"/>
</dbReference>
<proteinExistence type="predicted"/>
<protein>
    <recommendedName>
        <fullName evidence="5">Cell wall glycosyl hydrolase YteR</fullName>
    </recommendedName>
</protein>
<sequence>MIMRTTFTAVALAAAVASAAETPLSQRLADSAMSRQQGALPNVRYETGVFQRALEMLYAKTGNATYRDYHLKQVDSMISANGTITGHNFTLYSLDPIRTGEAILYAYEKTNQTKYKVALDTFRRQLDAQPRTPAGAFWHRSTYPNQQWLDGVYMADNFYAAYNNKFAPNNNTAWDDILKQFQLVEDNLIVAANSFPNNSATGLLYHGYDASLTAVWAQPPTGHCIEVWNRAIGWYAMALVDVLDYFPQKHAGYKKIRGFLERLAPAIVNAADPVTGNWWLVMGYPNRAGNYIESSGSAMFVYSLLRGVRKGYLPKKNYVKTATKAYEYLAKTFVVPETNGTLSWNGTVSVGSLGSNGTYEYYISVPLALNDLKGLAPFVLASLEYEQL</sequence>
<keyword evidence="1" id="KW-0378">Hydrolase</keyword>
<keyword evidence="2" id="KW-0732">Signal</keyword>